<dbReference type="OrthoDB" id="9780943at2"/>
<dbReference type="PROSITE" id="PS51318">
    <property type="entry name" value="TAT"/>
    <property type="match status" value="1"/>
</dbReference>
<organism evidence="2 3">
    <name type="scientific">Paracoccus litorisediminis</name>
    <dbReference type="NCBI Taxonomy" id="2006130"/>
    <lineage>
        <taxon>Bacteria</taxon>
        <taxon>Pseudomonadati</taxon>
        <taxon>Pseudomonadota</taxon>
        <taxon>Alphaproteobacteria</taxon>
        <taxon>Rhodobacterales</taxon>
        <taxon>Paracoccaceae</taxon>
        <taxon>Paracoccus</taxon>
    </lineage>
</organism>
<dbReference type="RefSeq" id="WP_155041979.1">
    <property type="nucleotide sequence ID" value="NZ_WMIG01000024.1"/>
</dbReference>
<dbReference type="Gene3D" id="3.40.190.150">
    <property type="entry name" value="Bordetella uptake gene, domain 1"/>
    <property type="match status" value="1"/>
</dbReference>
<dbReference type="InterPro" id="IPR006311">
    <property type="entry name" value="TAT_signal"/>
</dbReference>
<dbReference type="PANTHER" id="PTHR42928:SF5">
    <property type="entry name" value="BLR1237 PROTEIN"/>
    <property type="match status" value="1"/>
</dbReference>
<evidence type="ECO:0000313" key="3">
    <source>
        <dbReference type="Proteomes" id="UP000449846"/>
    </source>
</evidence>
<comment type="caution">
    <text evidence="2">The sequence shown here is derived from an EMBL/GenBank/DDBJ whole genome shotgun (WGS) entry which is preliminary data.</text>
</comment>
<evidence type="ECO:0000313" key="2">
    <source>
        <dbReference type="EMBL" id="MTH62028.1"/>
    </source>
</evidence>
<name>A0A844HSH0_9RHOB</name>
<dbReference type="PIRSF" id="PIRSF017082">
    <property type="entry name" value="YflP"/>
    <property type="match status" value="1"/>
</dbReference>
<reference evidence="2 3" key="1">
    <citation type="submission" date="2019-11" db="EMBL/GenBank/DDBJ databases">
        <authorList>
            <person name="Dong K."/>
        </authorList>
    </citation>
    <scope>NUCLEOTIDE SEQUENCE [LARGE SCALE GENOMIC DNA]</scope>
    <source>
        <strain evidence="2 3">NBRC 112902</strain>
    </source>
</reference>
<dbReference type="Pfam" id="PF03401">
    <property type="entry name" value="TctC"/>
    <property type="match status" value="1"/>
</dbReference>
<evidence type="ECO:0008006" key="4">
    <source>
        <dbReference type="Google" id="ProtNLM"/>
    </source>
</evidence>
<dbReference type="CDD" id="cd07012">
    <property type="entry name" value="PBP2_Bug_TTT"/>
    <property type="match status" value="1"/>
</dbReference>
<protein>
    <recommendedName>
        <fullName evidence="4">Tripartite-type tricarboxylate transporter, receptor component TctC</fullName>
    </recommendedName>
</protein>
<accession>A0A844HSH0</accession>
<gene>
    <name evidence="2" type="ORF">GL300_22785</name>
</gene>
<proteinExistence type="inferred from homology"/>
<dbReference type="AlphaFoldDB" id="A0A844HSH0"/>
<comment type="similarity">
    <text evidence="1">Belongs to the UPF0065 (bug) family.</text>
</comment>
<sequence length="329" mass="34577">MNREISRRRLLTASGAALGWLAMPSLARSQGEGLSQPLTIVLGFAPGGGADNYVRLLAPFLSEALGQPVVVENRPGANGTIASRYVKDSKPDGTTLLFNTSSSMAAGSYTMPDLDFDPIEDLRPVTLGVLSHYVLIGAPGLKANNWPEFVALAQSEPGKLVHACVGVGSVNEYIVDHLCQQAGIKVNNVIYPGGGPAMTDLLANQAQFMTSSISQSEGYIRQGQVKALMIAAPKRAPQLPDVPASTEFGLTGVDQMAFWMAASVAKSTPDEIVRLLSDGIAKAQANPDLMVKLGAMGLTPAAAGPADYEARLRADHALYGQVFEAKAKG</sequence>
<evidence type="ECO:0000256" key="1">
    <source>
        <dbReference type="ARBA" id="ARBA00006987"/>
    </source>
</evidence>
<dbReference type="EMBL" id="WMIG01000024">
    <property type="protein sequence ID" value="MTH62028.1"/>
    <property type="molecule type" value="Genomic_DNA"/>
</dbReference>
<dbReference type="Gene3D" id="3.40.190.10">
    <property type="entry name" value="Periplasmic binding protein-like II"/>
    <property type="match status" value="1"/>
</dbReference>
<dbReference type="PANTHER" id="PTHR42928">
    <property type="entry name" value="TRICARBOXYLATE-BINDING PROTEIN"/>
    <property type="match status" value="1"/>
</dbReference>
<dbReference type="InterPro" id="IPR005064">
    <property type="entry name" value="BUG"/>
</dbReference>
<keyword evidence="3" id="KW-1185">Reference proteome</keyword>
<dbReference type="SUPFAM" id="SSF53850">
    <property type="entry name" value="Periplasmic binding protein-like II"/>
    <property type="match status" value="1"/>
</dbReference>
<dbReference type="Proteomes" id="UP000449846">
    <property type="component" value="Unassembled WGS sequence"/>
</dbReference>
<dbReference type="InterPro" id="IPR042100">
    <property type="entry name" value="Bug_dom1"/>
</dbReference>